<gene>
    <name evidence="3" type="ORF">TR99902</name>
</gene>
<name>A0A0X3P0Q1_SCHSO</name>
<keyword evidence="2" id="KW-0472">Membrane</keyword>
<dbReference type="EMBL" id="GEEE01017780">
    <property type="protein sequence ID" value="JAP45445.1"/>
    <property type="molecule type" value="Transcribed_RNA"/>
</dbReference>
<reference evidence="3" key="1">
    <citation type="submission" date="2016-01" db="EMBL/GenBank/DDBJ databases">
        <title>Reference transcriptome for the parasite Schistocephalus solidus: insights into the molecular evolution of parasitism.</title>
        <authorList>
            <person name="Hebert F.O."/>
            <person name="Grambauer S."/>
            <person name="Barber I."/>
            <person name="Landry C.R."/>
            <person name="Aubin-Horth N."/>
        </authorList>
    </citation>
    <scope>NUCLEOTIDE SEQUENCE</scope>
</reference>
<evidence type="ECO:0000256" key="1">
    <source>
        <dbReference type="SAM" id="MobiDB-lite"/>
    </source>
</evidence>
<organism evidence="3">
    <name type="scientific">Schistocephalus solidus</name>
    <name type="common">Tapeworm</name>
    <dbReference type="NCBI Taxonomy" id="70667"/>
    <lineage>
        <taxon>Eukaryota</taxon>
        <taxon>Metazoa</taxon>
        <taxon>Spiralia</taxon>
        <taxon>Lophotrochozoa</taxon>
        <taxon>Platyhelminthes</taxon>
        <taxon>Cestoda</taxon>
        <taxon>Eucestoda</taxon>
        <taxon>Diphyllobothriidea</taxon>
        <taxon>Diphyllobothriidae</taxon>
        <taxon>Schistocephalus</taxon>
    </lineage>
</organism>
<accession>A0A0X3P0Q1</accession>
<feature type="compositionally biased region" description="Basic residues" evidence="1">
    <location>
        <begin position="504"/>
        <end position="518"/>
    </location>
</feature>
<keyword evidence="2" id="KW-0812">Transmembrane</keyword>
<evidence type="ECO:0000313" key="3">
    <source>
        <dbReference type="EMBL" id="JAP45445.1"/>
    </source>
</evidence>
<feature type="region of interest" description="Disordered" evidence="1">
    <location>
        <begin position="504"/>
        <end position="549"/>
    </location>
</feature>
<keyword evidence="2" id="KW-1133">Transmembrane helix</keyword>
<proteinExistence type="predicted"/>
<feature type="transmembrane region" description="Helical" evidence="2">
    <location>
        <begin position="39"/>
        <end position="60"/>
    </location>
</feature>
<sequence>MTQPRGLLYIASLENSGNYPESTIRVDWLSESADYVEKYLLTVGVITDLILLLFLFGSLFHTFSQDLMLFVVDPTDRLLVTSGFEGGKSGTEGASDPSETGGISKGIYAPVDYFIRGLDSFDLPAITAPPDALLHYMCTAKKADAIANGQTMAGIFDPKVEFLARLAELKGCADAGVFSGAYGGLLGGPFGTTYGNVANGAFAALFDGSGGGPFGDAFGGAEDGAEGGGGVDGTGGANAFETLFQMAFSGALGSAGGGAFDGAGGSVFGGVGGGIFGGARGGAFGGAGGGIFSGAGGGVFGGAEGGAEGGAFGGATSFGALLDAAFSAVEGGAVGGTGGGAGGGAGGGPFGSAEGGVFGEAGAFGALFEAAFGPNGGGIFDGAGGGIGGGAGGGAIGGPDKNSVTAVLLGISGLVTAILGDQAHTKALMRTEYGKMVEEYVASGGNKTAADLVTFLDKMKRENINQDVVLKKLVTNDQKQATKAMMNYQAPNRCKGARVMAARRKRKAKKEREKKRMQRPQAAKHAFLKRGGVERVRRAAPTHRRVHKHKNRERVFDYFELPE</sequence>
<protein>
    <submittedName>
        <fullName evidence="3">Uncharacterized protein</fullName>
    </submittedName>
</protein>
<feature type="compositionally biased region" description="Basic residues" evidence="1">
    <location>
        <begin position="538"/>
        <end position="549"/>
    </location>
</feature>
<evidence type="ECO:0000256" key="2">
    <source>
        <dbReference type="SAM" id="Phobius"/>
    </source>
</evidence>
<dbReference type="AlphaFoldDB" id="A0A0X3P0Q1"/>